<sequence length="39" mass="4246">THKEGRGGKEAALASVRPIILLAYLAFMPPFDCRSGMKL</sequence>
<feature type="transmembrane region" description="Helical" evidence="1">
    <location>
        <begin position="12"/>
        <end position="31"/>
    </location>
</feature>
<feature type="non-terminal residue" evidence="2">
    <location>
        <position position="1"/>
    </location>
</feature>
<comment type="caution">
    <text evidence="2">The sequence shown here is derived from an EMBL/GenBank/DDBJ whole genome shotgun (WGS) entry which is preliminary data.</text>
</comment>
<name>A0A392UPN0_9FABA</name>
<keyword evidence="1" id="KW-1133">Transmembrane helix</keyword>
<dbReference type="EMBL" id="LXQA010857803">
    <property type="protein sequence ID" value="MCI74300.1"/>
    <property type="molecule type" value="Genomic_DNA"/>
</dbReference>
<evidence type="ECO:0000313" key="3">
    <source>
        <dbReference type="Proteomes" id="UP000265520"/>
    </source>
</evidence>
<dbReference type="Proteomes" id="UP000265520">
    <property type="component" value="Unassembled WGS sequence"/>
</dbReference>
<keyword evidence="3" id="KW-1185">Reference proteome</keyword>
<evidence type="ECO:0000313" key="2">
    <source>
        <dbReference type="EMBL" id="MCI74300.1"/>
    </source>
</evidence>
<reference evidence="2 3" key="1">
    <citation type="journal article" date="2018" name="Front. Plant Sci.">
        <title>Red Clover (Trifolium pratense) and Zigzag Clover (T. medium) - A Picture of Genomic Similarities and Differences.</title>
        <authorList>
            <person name="Dluhosova J."/>
            <person name="Istvanek J."/>
            <person name="Nedelnik J."/>
            <person name="Repkova J."/>
        </authorList>
    </citation>
    <scope>NUCLEOTIDE SEQUENCE [LARGE SCALE GENOMIC DNA]</scope>
    <source>
        <strain evidence="3">cv. 10/8</strain>
        <tissue evidence="2">Leaf</tissue>
    </source>
</reference>
<protein>
    <submittedName>
        <fullName evidence="2">Uncharacterized protein</fullName>
    </submittedName>
</protein>
<evidence type="ECO:0000256" key="1">
    <source>
        <dbReference type="SAM" id="Phobius"/>
    </source>
</evidence>
<organism evidence="2 3">
    <name type="scientific">Trifolium medium</name>
    <dbReference type="NCBI Taxonomy" id="97028"/>
    <lineage>
        <taxon>Eukaryota</taxon>
        <taxon>Viridiplantae</taxon>
        <taxon>Streptophyta</taxon>
        <taxon>Embryophyta</taxon>
        <taxon>Tracheophyta</taxon>
        <taxon>Spermatophyta</taxon>
        <taxon>Magnoliopsida</taxon>
        <taxon>eudicotyledons</taxon>
        <taxon>Gunneridae</taxon>
        <taxon>Pentapetalae</taxon>
        <taxon>rosids</taxon>
        <taxon>fabids</taxon>
        <taxon>Fabales</taxon>
        <taxon>Fabaceae</taxon>
        <taxon>Papilionoideae</taxon>
        <taxon>50 kb inversion clade</taxon>
        <taxon>NPAAA clade</taxon>
        <taxon>Hologalegina</taxon>
        <taxon>IRL clade</taxon>
        <taxon>Trifolieae</taxon>
        <taxon>Trifolium</taxon>
    </lineage>
</organism>
<dbReference type="AlphaFoldDB" id="A0A392UPN0"/>
<proteinExistence type="predicted"/>
<keyword evidence="1" id="KW-0472">Membrane</keyword>
<keyword evidence="1" id="KW-0812">Transmembrane</keyword>
<accession>A0A392UPN0</accession>